<evidence type="ECO:0000256" key="1">
    <source>
        <dbReference type="ARBA" id="ARBA00006484"/>
    </source>
</evidence>
<dbReference type="AlphaFoldDB" id="A0A917I3Q4"/>
<organism evidence="3 4">
    <name type="scientific">Alsobacter metallidurans</name>
    <dbReference type="NCBI Taxonomy" id="340221"/>
    <lineage>
        <taxon>Bacteria</taxon>
        <taxon>Pseudomonadati</taxon>
        <taxon>Pseudomonadota</taxon>
        <taxon>Alphaproteobacteria</taxon>
        <taxon>Hyphomicrobiales</taxon>
        <taxon>Alsobacteraceae</taxon>
        <taxon>Alsobacter</taxon>
    </lineage>
</organism>
<comment type="caution">
    <text evidence="3">The sequence shown here is derived from an EMBL/GenBank/DDBJ whole genome shotgun (WGS) entry which is preliminary data.</text>
</comment>
<dbReference type="PROSITE" id="PS00061">
    <property type="entry name" value="ADH_SHORT"/>
    <property type="match status" value="1"/>
</dbReference>
<dbReference type="Pfam" id="PF13561">
    <property type="entry name" value="adh_short_C2"/>
    <property type="match status" value="1"/>
</dbReference>
<gene>
    <name evidence="3" type="ORF">GCM10007036_02400</name>
</gene>
<dbReference type="RefSeq" id="WP_188515911.1">
    <property type="nucleotide sequence ID" value="NZ_BMES01000001.1"/>
</dbReference>
<dbReference type="PANTHER" id="PTHR43639:SF1">
    <property type="entry name" value="SHORT-CHAIN DEHYDROGENASE_REDUCTASE FAMILY PROTEIN"/>
    <property type="match status" value="1"/>
</dbReference>
<dbReference type="PANTHER" id="PTHR43639">
    <property type="entry name" value="OXIDOREDUCTASE, SHORT-CHAIN DEHYDROGENASE/REDUCTASE FAMILY (AFU_ORTHOLOGUE AFUA_5G02870)"/>
    <property type="match status" value="1"/>
</dbReference>
<dbReference type="InterPro" id="IPR002347">
    <property type="entry name" value="SDR_fam"/>
</dbReference>
<dbReference type="InterPro" id="IPR020904">
    <property type="entry name" value="Sc_DH/Rdtase_CS"/>
</dbReference>
<evidence type="ECO:0000313" key="4">
    <source>
        <dbReference type="Proteomes" id="UP000603912"/>
    </source>
</evidence>
<keyword evidence="2" id="KW-0560">Oxidoreductase</keyword>
<accession>A0A917I3Q4</accession>
<proteinExistence type="inferred from homology"/>
<sequence>MAKRPLLLITGGSRGIGAAVARMAAARGYDVAINYAGNKAAAEATAEACRAAGAKAEIFQGDMALDADISRVFAEVDARMGRIDGLVNNAGVTGKASRLDEADPAEIRRVIDINVTGAILVAQEGVRRLSQRHGGAGGSIVNLSSAAVWIGSPDNFVWYAASKAAIDSFTLGLAREVGKEGVRVNAVAPGLIETEIHESSGLGGRLEKLGPSVPIGRAGTADEVAAIILFLLSAEASYVTGAVYNVTGGR</sequence>
<dbReference type="SUPFAM" id="SSF51735">
    <property type="entry name" value="NAD(P)-binding Rossmann-fold domains"/>
    <property type="match status" value="1"/>
</dbReference>
<dbReference type="Gene3D" id="3.40.50.720">
    <property type="entry name" value="NAD(P)-binding Rossmann-like Domain"/>
    <property type="match status" value="1"/>
</dbReference>
<dbReference type="InterPro" id="IPR036291">
    <property type="entry name" value="NAD(P)-bd_dom_sf"/>
</dbReference>
<protein>
    <submittedName>
        <fullName evidence="3">Glucose-1-dehydrogenase</fullName>
    </submittedName>
</protein>
<reference evidence="3" key="2">
    <citation type="submission" date="2020-09" db="EMBL/GenBank/DDBJ databases">
        <authorList>
            <person name="Sun Q."/>
            <person name="Zhou Y."/>
        </authorList>
    </citation>
    <scope>NUCLEOTIDE SEQUENCE</scope>
    <source>
        <strain evidence="3">CGMCC 1.12214</strain>
    </source>
</reference>
<dbReference type="EMBL" id="BMES01000001">
    <property type="protein sequence ID" value="GGH07501.1"/>
    <property type="molecule type" value="Genomic_DNA"/>
</dbReference>
<evidence type="ECO:0000256" key="2">
    <source>
        <dbReference type="ARBA" id="ARBA00023002"/>
    </source>
</evidence>
<dbReference type="GO" id="GO:0016491">
    <property type="term" value="F:oxidoreductase activity"/>
    <property type="evidence" value="ECO:0007669"/>
    <property type="project" value="UniProtKB-KW"/>
</dbReference>
<dbReference type="PRINTS" id="PR00081">
    <property type="entry name" value="GDHRDH"/>
</dbReference>
<name>A0A917I3Q4_9HYPH</name>
<dbReference type="CDD" id="cd05233">
    <property type="entry name" value="SDR_c"/>
    <property type="match status" value="1"/>
</dbReference>
<dbReference type="PRINTS" id="PR00080">
    <property type="entry name" value="SDRFAMILY"/>
</dbReference>
<evidence type="ECO:0000313" key="3">
    <source>
        <dbReference type="EMBL" id="GGH07501.1"/>
    </source>
</evidence>
<reference evidence="3" key="1">
    <citation type="journal article" date="2014" name="Int. J. Syst. Evol. Microbiol.">
        <title>Complete genome sequence of Corynebacterium casei LMG S-19264T (=DSM 44701T), isolated from a smear-ripened cheese.</title>
        <authorList>
            <consortium name="US DOE Joint Genome Institute (JGI-PGF)"/>
            <person name="Walter F."/>
            <person name="Albersmeier A."/>
            <person name="Kalinowski J."/>
            <person name="Ruckert C."/>
        </authorList>
    </citation>
    <scope>NUCLEOTIDE SEQUENCE</scope>
    <source>
        <strain evidence="3">CGMCC 1.12214</strain>
    </source>
</reference>
<dbReference type="Proteomes" id="UP000603912">
    <property type="component" value="Unassembled WGS sequence"/>
</dbReference>
<comment type="similarity">
    <text evidence="1">Belongs to the short-chain dehydrogenases/reductases (SDR) family.</text>
</comment>
<keyword evidence="4" id="KW-1185">Reference proteome</keyword>
<dbReference type="FunFam" id="3.40.50.720:FF:000084">
    <property type="entry name" value="Short-chain dehydrogenase reductase"/>
    <property type="match status" value="1"/>
</dbReference>